<evidence type="ECO:0000256" key="4">
    <source>
        <dbReference type="ARBA" id="ARBA00022842"/>
    </source>
</evidence>
<accession>A0A803LBC5</accession>
<evidence type="ECO:0000256" key="1">
    <source>
        <dbReference type="ARBA" id="ARBA00001946"/>
    </source>
</evidence>
<dbReference type="NCBIfam" id="TIGR01489">
    <property type="entry name" value="DKMTPPase-SF"/>
    <property type="match status" value="1"/>
</dbReference>
<evidence type="ECO:0000256" key="3">
    <source>
        <dbReference type="ARBA" id="ARBA00022801"/>
    </source>
</evidence>
<feature type="domain" description="F-box" evidence="5">
    <location>
        <begin position="5"/>
        <end position="45"/>
    </location>
</feature>
<dbReference type="InterPro" id="IPR005174">
    <property type="entry name" value="KIB1-4_b-propeller"/>
</dbReference>
<keyword evidence="2" id="KW-0479">Metal-binding</keyword>
<dbReference type="GO" id="GO:0046872">
    <property type="term" value="F:metal ion binding"/>
    <property type="evidence" value="ECO:0007669"/>
    <property type="project" value="UniProtKB-KW"/>
</dbReference>
<dbReference type="EnsemblPlants" id="AUR62009164-RA">
    <property type="protein sequence ID" value="AUR62009164-RA:cds"/>
    <property type="gene ID" value="AUR62009164"/>
</dbReference>
<reference evidence="7" key="2">
    <citation type="submission" date="2021-03" db="UniProtKB">
        <authorList>
            <consortium name="EnsemblPlants"/>
        </authorList>
    </citation>
    <scope>IDENTIFICATION</scope>
</reference>
<evidence type="ECO:0000313" key="8">
    <source>
        <dbReference type="Proteomes" id="UP000596660"/>
    </source>
</evidence>
<evidence type="ECO:0000313" key="7">
    <source>
        <dbReference type="EnsemblPlants" id="AUR62009164-RA:cds"/>
    </source>
</evidence>
<dbReference type="Gene3D" id="3.40.50.1000">
    <property type="entry name" value="HAD superfamily/HAD-like"/>
    <property type="match status" value="1"/>
</dbReference>
<dbReference type="InterPro" id="IPR036047">
    <property type="entry name" value="F-box-like_dom_sf"/>
</dbReference>
<evidence type="ECO:0008006" key="9">
    <source>
        <dbReference type="Google" id="ProtNLM"/>
    </source>
</evidence>
<name>A0A803LBC5_CHEQI</name>
<dbReference type="PANTHER" id="PTHR20889:SF12">
    <property type="entry name" value="LP01149P"/>
    <property type="match status" value="1"/>
</dbReference>
<dbReference type="Pfam" id="PF06888">
    <property type="entry name" value="Put_Phosphatase"/>
    <property type="match status" value="1"/>
</dbReference>
<protein>
    <recommendedName>
        <fullName evidence="9">DUF295 domain-containing protein</fullName>
    </recommendedName>
</protein>
<evidence type="ECO:0000259" key="5">
    <source>
        <dbReference type="Pfam" id="PF00646"/>
    </source>
</evidence>
<proteinExistence type="predicted"/>
<dbReference type="SUPFAM" id="SSF81383">
    <property type="entry name" value="F-box domain"/>
    <property type="match status" value="1"/>
</dbReference>
<keyword evidence="4" id="KW-0460">Magnesium</keyword>
<dbReference type="PANTHER" id="PTHR20889">
    <property type="entry name" value="PHOSPHATASE, ORPHAN 1, 2"/>
    <property type="match status" value="1"/>
</dbReference>
<dbReference type="Gene3D" id="1.20.1280.50">
    <property type="match status" value="1"/>
</dbReference>
<dbReference type="Proteomes" id="UP000596660">
    <property type="component" value="Unplaced"/>
</dbReference>
<dbReference type="InterPro" id="IPR036412">
    <property type="entry name" value="HAD-like_sf"/>
</dbReference>
<keyword evidence="3" id="KW-0378">Hydrolase</keyword>
<dbReference type="Gramene" id="AUR62009164-RA">
    <property type="protein sequence ID" value="AUR62009164-RA:cds"/>
    <property type="gene ID" value="AUR62009164"/>
</dbReference>
<dbReference type="InterPro" id="IPR006384">
    <property type="entry name" value="HAD_hydro_PyrdxlP_Pase-like"/>
</dbReference>
<dbReference type="InterPro" id="IPR001810">
    <property type="entry name" value="F-box_dom"/>
</dbReference>
<organism evidence="7 8">
    <name type="scientific">Chenopodium quinoa</name>
    <name type="common">Quinoa</name>
    <dbReference type="NCBI Taxonomy" id="63459"/>
    <lineage>
        <taxon>Eukaryota</taxon>
        <taxon>Viridiplantae</taxon>
        <taxon>Streptophyta</taxon>
        <taxon>Embryophyta</taxon>
        <taxon>Tracheophyta</taxon>
        <taxon>Spermatophyta</taxon>
        <taxon>Magnoliopsida</taxon>
        <taxon>eudicotyledons</taxon>
        <taxon>Gunneridae</taxon>
        <taxon>Pentapetalae</taxon>
        <taxon>Caryophyllales</taxon>
        <taxon>Chenopodiaceae</taxon>
        <taxon>Chenopodioideae</taxon>
        <taxon>Atripliceae</taxon>
        <taxon>Chenopodium</taxon>
    </lineage>
</organism>
<comment type="cofactor">
    <cofactor evidence="1">
        <name>Mg(2+)</name>
        <dbReference type="ChEBI" id="CHEBI:18420"/>
    </cofactor>
</comment>
<reference evidence="7" key="1">
    <citation type="journal article" date="2017" name="Nature">
        <title>The genome of Chenopodium quinoa.</title>
        <authorList>
            <person name="Jarvis D.E."/>
            <person name="Ho Y.S."/>
            <person name="Lightfoot D.J."/>
            <person name="Schmoeckel S.M."/>
            <person name="Li B."/>
            <person name="Borm T.J.A."/>
            <person name="Ohyanagi H."/>
            <person name="Mineta K."/>
            <person name="Michell C.T."/>
            <person name="Saber N."/>
            <person name="Kharbatia N.M."/>
            <person name="Rupper R.R."/>
            <person name="Sharp A.R."/>
            <person name="Dally N."/>
            <person name="Boughton B.A."/>
            <person name="Woo Y.H."/>
            <person name="Gao G."/>
            <person name="Schijlen E.G.W.M."/>
            <person name="Guo X."/>
            <person name="Momin A.A."/>
            <person name="Negrao S."/>
            <person name="Al-Babili S."/>
            <person name="Gehring C."/>
            <person name="Roessner U."/>
            <person name="Jung C."/>
            <person name="Murphy K."/>
            <person name="Arold S.T."/>
            <person name="Gojobori T."/>
            <person name="van der Linden C.G."/>
            <person name="van Loo E.N."/>
            <person name="Jellen E.N."/>
            <person name="Maughan P.J."/>
            <person name="Tester M."/>
        </authorList>
    </citation>
    <scope>NUCLEOTIDE SEQUENCE [LARGE SCALE GENOMIC DNA]</scope>
    <source>
        <strain evidence="7">cv. PI 614886</strain>
    </source>
</reference>
<sequence>MGDYWSMLPKDILGIIALKLDSIEDLVYFSAVCHSWNHAFNMVKLEWSRVDKPTTPWLLLGEPTNKNNDDGCRKILSIEKNNKCYELSLPETFGARCWGSPYGFILMLHLNKKIELFNPITKARLNLPSLQTLPIDPEDWQKLCVRKFIILKMPQSDEFLVMAIHWRHDNLAFARLGDQTWTPIHTSCARYYQVIDVCFWDRLLLILYQDGTLAYCDIMKSDFTAKLYLPVPCDVFRYVLAGNGEMYMVVIDGHLHVVSRMKEDFLDDDGYSDYRTYDFFVYKLDVENKLWEKVECLMDVSFFVGNNTSMFANTSNAQRNAIYFTDDEKDFWRHGRVRFRGHDMGVLPRCDLRIVSDANTFFIETILKHHGVLHCFSEINTNSAIVDEDGRLRISPFHDFNSSSHGCNLCPPNLCKGEIFTRIQASSLEKRFIYVGDGKNDYCPSLKLTVKDYVMPRKHFPLWDAICIDPALIKASIHEWEDGEELERSLIQLISSLMIMKADEVLIAEEYLFADCKSDHVAAPESFQKSVPVPH</sequence>
<dbReference type="AlphaFoldDB" id="A0A803LBC5"/>
<evidence type="ECO:0000259" key="6">
    <source>
        <dbReference type="Pfam" id="PF03478"/>
    </source>
</evidence>
<evidence type="ECO:0000256" key="2">
    <source>
        <dbReference type="ARBA" id="ARBA00022723"/>
    </source>
</evidence>
<dbReference type="GO" id="GO:0016791">
    <property type="term" value="F:phosphatase activity"/>
    <property type="evidence" value="ECO:0007669"/>
    <property type="project" value="InterPro"/>
</dbReference>
<feature type="domain" description="KIB1-4 beta-propeller" evidence="6">
    <location>
        <begin position="77"/>
        <end position="346"/>
    </location>
</feature>
<dbReference type="Pfam" id="PF03478">
    <property type="entry name" value="Beta-prop_KIB1-4"/>
    <property type="match status" value="1"/>
</dbReference>
<dbReference type="InterPro" id="IPR016965">
    <property type="entry name" value="Pase_PHOSPHO-typ"/>
</dbReference>
<dbReference type="Pfam" id="PF00646">
    <property type="entry name" value="F-box"/>
    <property type="match status" value="1"/>
</dbReference>
<dbReference type="InterPro" id="IPR023214">
    <property type="entry name" value="HAD_sf"/>
</dbReference>
<dbReference type="SUPFAM" id="SSF56784">
    <property type="entry name" value="HAD-like"/>
    <property type="match status" value="1"/>
</dbReference>
<keyword evidence="8" id="KW-1185">Reference proteome</keyword>